<proteinExistence type="predicted"/>
<dbReference type="EMBL" id="CM042012">
    <property type="protein sequence ID" value="KAI3752361.1"/>
    <property type="molecule type" value="Genomic_DNA"/>
</dbReference>
<reference evidence="2" key="1">
    <citation type="journal article" date="2022" name="Mol. Ecol. Resour.">
        <title>The genomes of chicory, endive, great burdock and yacon provide insights into Asteraceae palaeo-polyploidization history and plant inulin production.</title>
        <authorList>
            <person name="Fan W."/>
            <person name="Wang S."/>
            <person name="Wang H."/>
            <person name="Wang A."/>
            <person name="Jiang F."/>
            <person name="Liu H."/>
            <person name="Zhao H."/>
            <person name="Xu D."/>
            <person name="Zhang Y."/>
        </authorList>
    </citation>
    <scope>NUCLEOTIDE SEQUENCE [LARGE SCALE GENOMIC DNA]</scope>
    <source>
        <strain evidence="2">cv. Punajuju</strain>
    </source>
</reference>
<evidence type="ECO:0000313" key="2">
    <source>
        <dbReference type="Proteomes" id="UP001055811"/>
    </source>
</evidence>
<comment type="caution">
    <text evidence="1">The sequence shown here is derived from an EMBL/GenBank/DDBJ whole genome shotgun (WGS) entry which is preliminary data.</text>
</comment>
<name>A0ACB9E0X3_CICIN</name>
<protein>
    <submittedName>
        <fullName evidence="1">Uncharacterized protein</fullName>
    </submittedName>
</protein>
<organism evidence="1 2">
    <name type="scientific">Cichorium intybus</name>
    <name type="common">Chicory</name>
    <dbReference type="NCBI Taxonomy" id="13427"/>
    <lineage>
        <taxon>Eukaryota</taxon>
        <taxon>Viridiplantae</taxon>
        <taxon>Streptophyta</taxon>
        <taxon>Embryophyta</taxon>
        <taxon>Tracheophyta</taxon>
        <taxon>Spermatophyta</taxon>
        <taxon>Magnoliopsida</taxon>
        <taxon>eudicotyledons</taxon>
        <taxon>Gunneridae</taxon>
        <taxon>Pentapetalae</taxon>
        <taxon>asterids</taxon>
        <taxon>campanulids</taxon>
        <taxon>Asterales</taxon>
        <taxon>Asteraceae</taxon>
        <taxon>Cichorioideae</taxon>
        <taxon>Cichorieae</taxon>
        <taxon>Cichoriinae</taxon>
        <taxon>Cichorium</taxon>
    </lineage>
</organism>
<accession>A0ACB9E0X3</accession>
<gene>
    <name evidence="1" type="ORF">L2E82_24342</name>
</gene>
<keyword evidence="2" id="KW-1185">Reference proteome</keyword>
<sequence length="205" mass="24147">MGSWQCLESGRVQNGFNPEEKKEEKTNPNEASLVRGWQKRRMKNGKWCNQKAEDDYPKSRHLEIKMGSWQCLESGRVQNGFSPEEKQEEKTNPNEASLVRGWQKRRMKNGKWCNQKAEDDYAHTETTTEKKRWNLYGIDVGKALGKGKFFCVYIVGKTERKYTRWLLVWELGLNQVHDDNDCYQELRKNPIDVLDKMFPKASDCF</sequence>
<dbReference type="Proteomes" id="UP001055811">
    <property type="component" value="Linkage Group LG04"/>
</dbReference>
<evidence type="ECO:0000313" key="1">
    <source>
        <dbReference type="EMBL" id="KAI3752361.1"/>
    </source>
</evidence>
<reference evidence="1 2" key="2">
    <citation type="journal article" date="2022" name="Mol. Ecol. Resour.">
        <title>The genomes of chicory, endive, great burdock and yacon provide insights into Asteraceae paleo-polyploidization history and plant inulin production.</title>
        <authorList>
            <person name="Fan W."/>
            <person name="Wang S."/>
            <person name="Wang H."/>
            <person name="Wang A."/>
            <person name="Jiang F."/>
            <person name="Liu H."/>
            <person name="Zhao H."/>
            <person name="Xu D."/>
            <person name="Zhang Y."/>
        </authorList>
    </citation>
    <scope>NUCLEOTIDE SEQUENCE [LARGE SCALE GENOMIC DNA]</scope>
    <source>
        <strain evidence="2">cv. Punajuju</strain>
        <tissue evidence="1">Leaves</tissue>
    </source>
</reference>